<protein>
    <submittedName>
        <fullName evidence="1">Uncharacterized protein</fullName>
    </submittedName>
</protein>
<evidence type="ECO:0000313" key="1">
    <source>
        <dbReference type="EMBL" id="ARN79365.1"/>
    </source>
</evidence>
<reference evidence="1 2" key="1">
    <citation type="submission" date="2016-11" db="EMBL/GenBank/DDBJ databases">
        <title>Trade-off between light-utilization and light-protection in marine flavobacteria.</title>
        <authorList>
            <person name="Kumagai Y."/>
        </authorList>
    </citation>
    <scope>NUCLEOTIDE SEQUENCE [LARGE SCALE GENOMIC DNA]</scope>
    <source>
        <strain evidence="1 2">JCM 13191</strain>
    </source>
</reference>
<dbReference type="EMBL" id="CP019344">
    <property type="protein sequence ID" value="ARN79365.1"/>
    <property type="molecule type" value="Genomic_DNA"/>
</dbReference>
<accession>A0A1W6MP51</accession>
<dbReference type="Proteomes" id="UP000193431">
    <property type="component" value="Chromosome"/>
</dbReference>
<dbReference type="AlphaFoldDB" id="A0A1W6MP51"/>
<evidence type="ECO:0000313" key="2">
    <source>
        <dbReference type="Proteomes" id="UP000193431"/>
    </source>
</evidence>
<dbReference type="RefSeq" id="WP_085768150.1">
    <property type="nucleotide sequence ID" value="NZ_CP019344.1"/>
</dbReference>
<gene>
    <name evidence="1" type="ORF">BST97_03965</name>
</gene>
<dbReference type="OrthoDB" id="1451549at2"/>
<name>A0A1W6MP51_9FLAO</name>
<proteinExistence type="predicted"/>
<keyword evidence="2" id="KW-1185">Reference proteome</keyword>
<dbReference type="STRING" id="331648.BST97_03965"/>
<sequence>MEDLKTLKFEAQKCLNASLSHMSTNDRVAASREANRFVLALNKIYKKSNFQAIMDLLKELTIKKRKIEVRMKGRMSA</sequence>
<organism evidence="1 2">
    <name type="scientific">Nonlabens spongiae</name>
    <dbReference type="NCBI Taxonomy" id="331648"/>
    <lineage>
        <taxon>Bacteria</taxon>
        <taxon>Pseudomonadati</taxon>
        <taxon>Bacteroidota</taxon>
        <taxon>Flavobacteriia</taxon>
        <taxon>Flavobacteriales</taxon>
        <taxon>Flavobacteriaceae</taxon>
        <taxon>Nonlabens</taxon>
    </lineage>
</organism>